<dbReference type="GO" id="GO:0016740">
    <property type="term" value="F:transferase activity"/>
    <property type="evidence" value="ECO:0007669"/>
    <property type="project" value="UniProtKB-KW"/>
</dbReference>
<protein>
    <submittedName>
        <fullName evidence="2">Glycosyl transferase family 2</fullName>
    </submittedName>
</protein>
<evidence type="ECO:0000313" key="2">
    <source>
        <dbReference type="EMBL" id="GCL42774.1"/>
    </source>
</evidence>
<evidence type="ECO:0000259" key="1">
    <source>
        <dbReference type="Pfam" id="PF00535"/>
    </source>
</evidence>
<dbReference type="AlphaFoldDB" id="A0A480AL43"/>
<keyword evidence="2" id="KW-0808">Transferase</keyword>
<dbReference type="InterPro" id="IPR029044">
    <property type="entry name" value="Nucleotide-diphossugar_trans"/>
</dbReference>
<name>A0A480AL43_9CYAN</name>
<dbReference type="Proteomes" id="UP000299367">
    <property type="component" value="Unassembled WGS sequence"/>
</dbReference>
<organism evidence="2 3">
    <name type="scientific">Dolichospermum planctonicum</name>
    <dbReference type="NCBI Taxonomy" id="136072"/>
    <lineage>
        <taxon>Bacteria</taxon>
        <taxon>Bacillati</taxon>
        <taxon>Cyanobacteriota</taxon>
        <taxon>Cyanophyceae</taxon>
        <taxon>Nostocales</taxon>
        <taxon>Aphanizomenonaceae</taxon>
        <taxon>Dolichospermum</taxon>
    </lineage>
</organism>
<dbReference type="EMBL" id="BJCF01000027">
    <property type="protein sequence ID" value="GCL42774.1"/>
    <property type="molecule type" value="Genomic_DNA"/>
</dbReference>
<dbReference type="RefSeq" id="WP_137908338.1">
    <property type="nucleotide sequence ID" value="NZ_BJCF01000027.1"/>
</dbReference>
<proteinExistence type="predicted"/>
<gene>
    <name evidence="2" type="ORF">NIES80_24820</name>
</gene>
<dbReference type="CDD" id="cd00761">
    <property type="entry name" value="Glyco_tranf_GTA_type"/>
    <property type="match status" value="1"/>
</dbReference>
<accession>A0A480AL43</accession>
<dbReference type="OrthoDB" id="443282at2"/>
<feature type="domain" description="Glycosyltransferase 2-like" evidence="1">
    <location>
        <begin position="6"/>
        <end position="148"/>
    </location>
</feature>
<reference evidence="3" key="1">
    <citation type="submission" date="2019-02" db="EMBL/GenBank/DDBJ databases">
        <title>Draft genome sequence of Dolichospermum planctonicum NIES-80.</title>
        <authorList>
            <person name="Yamaguchi H."/>
            <person name="Suzuki S."/>
            <person name="Kawachi M."/>
        </authorList>
    </citation>
    <scope>NUCLEOTIDE SEQUENCE [LARGE SCALE GENOMIC DNA]</scope>
    <source>
        <strain evidence="3">NIES-80</strain>
    </source>
</reference>
<sequence length="320" mass="36091">MNPLISVIIPTHNPNQLRLQRTLSGLSKQTLPNNQWELIIIDNATPDPQYVSSFDLSWHKSSKIVVENQLGLTKARVAGIKASRGKYIIFVDDDNVLDSSYLENTVNIFYEDPKLGAIGGKSLPEFEVEPESWVKDFWICLALRDLGEEIQNYSYYNSSNTEKQYPFFAPIGAGMALLKEAAIFYVDSLAKDSNRMSLDRTGKSLQSGGDCDINLTLLEAGWGVGYFPQLQLTHLISANRLTKDYLARLNYASSRSWIQVLDCHKIRPWKKIPQWSVLPRQLKAFFSCQAWKSSSAFIQWRGNCGMFEGLAALHGNKTGL</sequence>
<dbReference type="Gene3D" id="3.90.550.10">
    <property type="entry name" value="Spore Coat Polysaccharide Biosynthesis Protein SpsA, Chain A"/>
    <property type="match status" value="1"/>
</dbReference>
<dbReference type="Pfam" id="PF00535">
    <property type="entry name" value="Glycos_transf_2"/>
    <property type="match status" value="1"/>
</dbReference>
<dbReference type="PANTHER" id="PTHR22916">
    <property type="entry name" value="GLYCOSYLTRANSFERASE"/>
    <property type="match status" value="1"/>
</dbReference>
<dbReference type="SUPFAM" id="SSF53448">
    <property type="entry name" value="Nucleotide-diphospho-sugar transferases"/>
    <property type="match status" value="1"/>
</dbReference>
<dbReference type="InterPro" id="IPR001173">
    <property type="entry name" value="Glyco_trans_2-like"/>
</dbReference>
<evidence type="ECO:0000313" key="3">
    <source>
        <dbReference type="Proteomes" id="UP000299367"/>
    </source>
</evidence>
<comment type="caution">
    <text evidence="2">The sequence shown here is derived from an EMBL/GenBank/DDBJ whole genome shotgun (WGS) entry which is preliminary data.</text>
</comment>